<keyword evidence="3" id="KW-1185">Reference proteome</keyword>
<dbReference type="EMBL" id="AGRW01000051">
    <property type="protein sequence ID" value="EIC01240.1"/>
    <property type="molecule type" value="Genomic_DNA"/>
</dbReference>
<evidence type="ECO:0000313" key="3">
    <source>
        <dbReference type="Proteomes" id="UP000003571"/>
    </source>
</evidence>
<evidence type="ECO:0000313" key="2">
    <source>
        <dbReference type="EMBL" id="EIC01240.1"/>
    </source>
</evidence>
<accession>H7EMF5</accession>
<evidence type="ECO:0000256" key="1">
    <source>
        <dbReference type="SAM" id="SignalP"/>
    </source>
</evidence>
<reference evidence="2 3" key="1">
    <citation type="submission" date="2011-09" db="EMBL/GenBank/DDBJ databases">
        <title>The draft genome of Treponema saccharophilum DSM 2985.</title>
        <authorList>
            <consortium name="US DOE Joint Genome Institute (JGI-PGF)"/>
            <person name="Lucas S."/>
            <person name="Copeland A."/>
            <person name="Lapidus A."/>
            <person name="Glavina del Rio T."/>
            <person name="Dalin E."/>
            <person name="Tice H."/>
            <person name="Bruce D."/>
            <person name="Goodwin L."/>
            <person name="Pitluck S."/>
            <person name="Peters L."/>
            <person name="Kyrpides N."/>
            <person name="Mavromatis K."/>
            <person name="Ivanova N."/>
            <person name="Markowitz V."/>
            <person name="Cheng J.-F."/>
            <person name="Hugenholtz P."/>
            <person name="Woyke T."/>
            <person name="Wu D."/>
            <person name="Gronow S."/>
            <person name="Wellnitz S."/>
            <person name="Brambilla E."/>
            <person name="Klenk H.-P."/>
            <person name="Eisen J.A."/>
        </authorList>
    </citation>
    <scope>NUCLEOTIDE SEQUENCE [LARGE SCALE GENOMIC DNA]</scope>
    <source>
        <strain evidence="2 3">DSM 2985</strain>
    </source>
</reference>
<name>H7EMF5_9SPIR</name>
<dbReference type="OrthoDB" id="360370at2"/>
<dbReference type="RefSeq" id="WP_002705479.1">
    <property type="nucleotide sequence ID" value="NZ_AGRW01000051.1"/>
</dbReference>
<dbReference type="eggNOG" id="ENOG5031CJK">
    <property type="taxonomic scope" value="Bacteria"/>
</dbReference>
<proteinExistence type="predicted"/>
<dbReference type="PATRIC" id="fig|907348.3.peg.2134"/>
<dbReference type="InterPro" id="IPR046745">
    <property type="entry name" value="DUF6675"/>
</dbReference>
<protein>
    <submittedName>
        <fullName evidence="2">Uncharacterized protein</fullName>
    </submittedName>
</protein>
<gene>
    <name evidence="2" type="ORF">TresaDRAFT_0377</name>
</gene>
<comment type="caution">
    <text evidence="2">The sequence shown here is derived from an EMBL/GenBank/DDBJ whole genome shotgun (WGS) entry which is preliminary data.</text>
</comment>
<dbReference type="Proteomes" id="UP000003571">
    <property type="component" value="Unassembled WGS sequence"/>
</dbReference>
<sequence length="243" mass="27551">MKNNLRTLIIAAAAIISPALWANPFNKNLTDEERATLGSGKVLIKSISSVKKASVDRTAETEQVIDAMRKLGPTYIAEIIQVRPYEGNENLVENINAVLSDVSQYVGIPYYSERTGEWYQLYSSAETTGKTVSGNTTTLSTILEMSVFGKFRSQIDIEKRDTNYFYMMKNLDKLRYHDKFNAVGKEKMQSVITVFRDGDNWILYAIGGADVLKIPFMSGINERVEVSFMNRIKTFCNYIFEKI</sequence>
<keyword evidence="1" id="KW-0732">Signal</keyword>
<organism evidence="2 3">
    <name type="scientific">Treponema saccharophilum DSM 2985</name>
    <dbReference type="NCBI Taxonomy" id="907348"/>
    <lineage>
        <taxon>Bacteria</taxon>
        <taxon>Pseudomonadati</taxon>
        <taxon>Spirochaetota</taxon>
        <taxon>Spirochaetia</taxon>
        <taxon>Spirochaetales</taxon>
        <taxon>Treponemataceae</taxon>
        <taxon>Treponema</taxon>
    </lineage>
</organism>
<feature type="chain" id="PRO_5003609273" evidence="1">
    <location>
        <begin position="23"/>
        <end position="243"/>
    </location>
</feature>
<dbReference type="AlphaFoldDB" id="H7EMF5"/>
<dbReference type="Pfam" id="PF20380">
    <property type="entry name" value="DUF6675"/>
    <property type="match status" value="1"/>
</dbReference>
<feature type="signal peptide" evidence="1">
    <location>
        <begin position="1"/>
        <end position="22"/>
    </location>
</feature>